<accession>A0A1H3TIK2</accession>
<dbReference type="AlphaFoldDB" id="A0A1H3TIK2"/>
<keyword evidence="2" id="KW-1185">Reference proteome</keyword>
<gene>
    <name evidence="1" type="ORF">SAMN05444004_11766</name>
</gene>
<evidence type="ECO:0008006" key="3">
    <source>
        <dbReference type="Google" id="ProtNLM"/>
    </source>
</evidence>
<dbReference type="Proteomes" id="UP000198914">
    <property type="component" value="Unassembled WGS sequence"/>
</dbReference>
<reference evidence="2" key="1">
    <citation type="submission" date="2016-10" db="EMBL/GenBank/DDBJ databases">
        <authorList>
            <person name="Varghese N."/>
            <person name="Submissions S."/>
        </authorList>
    </citation>
    <scope>NUCLEOTIDE SEQUENCE [LARGE SCALE GENOMIC DNA]</scope>
    <source>
        <strain evidence="2">DSM 100420</strain>
    </source>
</reference>
<name>A0A1H3TIK2_9RHOB</name>
<dbReference type="EMBL" id="FNPX01000017">
    <property type="protein sequence ID" value="SDZ50074.1"/>
    <property type="molecule type" value="Genomic_DNA"/>
</dbReference>
<dbReference type="STRING" id="1244108.SAMN05444004_11766"/>
<evidence type="ECO:0000313" key="2">
    <source>
        <dbReference type="Proteomes" id="UP000198914"/>
    </source>
</evidence>
<dbReference type="RefSeq" id="WP_244504702.1">
    <property type="nucleotide sequence ID" value="NZ_FNPX01000017.1"/>
</dbReference>
<sequence length="221" mass="23183">MTALTVLQLDTGFPRVPGDVGCAATYTGTVQVLRIPRATVAHVVTSNPDAIDIAPFEAAIALAQGEVIATSCGFLAPFQDRLAARTGRPVIASALGALDDLSLTHSPDQILIITFDASILGPAHLGRHAVFAQGIVGLPPDSHLRRVIVGDLTKLDTDRAGAEVVALVARHRRPAHRHILLECTNLPPYKAALRAATGLPVTDILSRIEAARPGTVVPAFV</sequence>
<evidence type="ECO:0000313" key="1">
    <source>
        <dbReference type="EMBL" id="SDZ50074.1"/>
    </source>
</evidence>
<proteinExistence type="predicted"/>
<protein>
    <recommendedName>
        <fullName evidence="3">Aspartate/glutamate racemase family protein</fullName>
    </recommendedName>
</protein>
<organism evidence="1 2">
    <name type="scientific">Jannaschia faecimaris</name>
    <dbReference type="NCBI Taxonomy" id="1244108"/>
    <lineage>
        <taxon>Bacteria</taxon>
        <taxon>Pseudomonadati</taxon>
        <taxon>Pseudomonadota</taxon>
        <taxon>Alphaproteobacteria</taxon>
        <taxon>Rhodobacterales</taxon>
        <taxon>Roseobacteraceae</taxon>
        <taxon>Jannaschia</taxon>
    </lineage>
</organism>